<dbReference type="AlphaFoldDB" id="A0A069PKG5"/>
<dbReference type="EMBL" id="JFHC01000031">
    <property type="protein sequence ID" value="KDR41178.1"/>
    <property type="molecule type" value="Genomic_DNA"/>
</dbReference>
<organism evidence="1 2">
    <name type="scientific">Caballeronia glathei</name>
    <dbReference type="NCBI Taxonomy" id="60547"/>
    <lineage>
        <taxon>Bacteria</taxon>
        <taxon>Pseudomonadati</taxon>
        <taxon>Pseudomonadota</taxon>
        <taxon>Betaproteobacteria</taxon>
        <taxon>Burkholderiales</taxon>
        <taxon>Burkholderiaceae</taxon>
        <taxon>Caballeronia</taxon>
    </lineage>
</organism>
<name>A0A069PKG5_9BURK</name>
<keyword evidence="2" id="KW-1185">Reference proteome</keyword>
<dbReference type="RefSeq" id="WP_035936388.1">
    <property type="nucleotide sequence ID" value="NZ_JFHC01000031.1"/>
</dbReference>
<gene>
    <name evidence="1" type="ORF">BG61_20860</name>
</gene>
<accession>A0A069PKG5</accession>
<reference evidence="1 2" key="1">
    <citation type="submission" date="2014-03" db="EMBL/GenBank/DDBJ databases">
        <title>Draft Genome Sequences of Four Burkholderia Strains.</title>
        <authorList>
            <person name="Liu X.Y."/>
            <person name="Li C.X."/>
            <person name="Xu J.H."/>
        </authorList>
    </citation>
    <scope>NUCLEOTIDE SEQUENCE [LARGE SCALE GENOMIC DNA]</scope>
    <source>
        <strain evidence="1 2">DSM 50014</strain>
    </source>
</reference>
<sequence>MAAQIPMPKVGIEEAYRAIRNRLRRYSATSIIDAALHILWNPPVGRLDEVRSAPWLTLLIVKWALQDDGVHLRIGPPIPMEEMDRIRQALWDMPEKVRDDPVPNIFLMLRTLMHAQIEFQRPESRGFMRWAALYARIPENRNERRQFRDAFGMEPDVFLVLSFALYAAVLAGDMPVTRGWMQPLRQTYGASVDRIYEIFSRDIISLREELRKDAARKVRRKAELHEFPYVKRFPLVQLQDGMIHCWHRLVFARGVEEIVHLRLSELFGEQYTQSFSRVFEDYVTELARESGLPMMTEAEYKAIVGGHMAAVEVMFDGDDCNILIEAKMSLFADDVLLQDSPLVAHRKTKRVRDAIAQGWKVGKLIRENASLGERFRKPRDFLLVVTSRELYIGGGEMLQRLFPAGEFGYPDEEAARCLPLSNVFVMGIEEFERLMGCVKAGEVKLPELLREAALANQDGRTSRMFFSDFLKKYVKAWTLPTVLQEVQQDVEDQIHAALTGRKG</sequence>
<proteinExistence type="predicted"/>
<dbReference type="Proteomes" id="UP000027466">
    <property type="component" value="Unassembled WGS sequence"/>
</dbReference>
<evidence type="ECO:0000313" key="1">
    <source>
        <dbReference type="EMBL" id="KDR41178.1"/>
    </source>
</evidence>
<protein>
    <recommendedName>
        <fullName evidence="3">Restriction endonuclease</fullName>
    </recommendedName>
</protein>
<comment type="caution">
    <text evidence="1">The sequence shown here is derived from an EMBL/GenBank/DDBJ whole genome shotgun (WGS) entry which is preliminary data.</text>
</comment>
<evidence type="ECO:0000313" key="2">
    <source>
        <dbReference type="Proteomes" id="UP000027466"/>
    </source>
</evidence>
<evidence type="ECO:0008006" key="3">
    <source>
        <dbReference type="Google" id="ProtNLM"/>
    </source>
</evidence>